<evidence type="ECO:0000313" key="1">
    <source>
        <dbReference type="EMBL" id="PVH33717.1"/>
    </source>
</evidence>
<gene>
    <name evidence="1" type="ORF">PAHAL_8G053400</name>
</gene>
<reference evidence="1" key="1">
    <citation type="submission" date="2018-04" db="EMBL/GenBank/DDBJ databases">
        <title>WGS assembly of Panicum hallii.</title>
        <authorList>
            <person name="Lovell J."/>
            <person name="Jenkins J."/>
            <person name="Lowry D."/>
            <person name="Mamidi S."/>
            <person name="Sreedasyam A."/>
            <person name="Weng X."/>
            <person name="Barry K."/>
            <person name="Bonette J."/>
            <person name="Campitelli B."/>
            <person name="Daum C."/>
            <person name="Gordon S."/>
            <person name="Gould B."/>
            <person name="Lipzen A."/>
            <person name="Macqueen A."/>
            <person name="Palacio-Mejia J."/>
            <person name="Plott C."/>
            <person name="Shakirov E."/>
            <person name="Shu S."/>
            <person name="Yoshinaga Y."/>
            <person name="Zane M."/>
            <person name="Rokhsar D."/>
            <person name="Grimwood J."/>
            <person name="Schmutz J."/>
            <person name="Juenger T."/>
        </authorList>
    </citation>
    <scope>NUCLEOTIDE SEQUENCE [LARGE SCALE GENOMIC DNA]</scope>
    <source>
        <strain evidence="1">FIL2</strain>
    </source>
</reference>
<accession>A0A2T8I7S3</accession>
<dbReference type="AlphaFoldDB" id="A0A2T8I7S3"/>
<protein>
    <submittedName>
        <fullName evidence="1">Uncharacterized protein</fullName>
    </submittedName>
</protein>
<dbReference type="Proteomes" id="UP000243499">
    <property type="component" value="Chromosome 8"/>
</dbReference>
<proteinExistence type="predicted"/>
<dbReference type="EMBL" id="CM008053">
    <property type="protein sequence ID" value="PVH33717.1"/>
    <property type="molecule type" value="Genomic_DNA"/>
</dbReference>
<dbReference type="Gramene" id="PVH33717">
    <property type="protein sequence ID" value="PVH33717"/>
    <property type="gene ID" value="PAHAL_8G053400"/>
</dbReference>
<organism evidence="1">
    <name type="scientific">Panicum hallii</name>
    <dbReference type="NCBI Taxonomy" id="206008"/>
    <lineage>
        <taxon>Eukaryota</taxon>
        <taxon>Viridiplantae</taxon>
        <taxon>Streptophyta</taxon>
        <taxon>Embryophyta</taxon>
        <taxon>Tracheophyta</taxon>
        <taxon>Spermatophyta</taxon>
        <taxon>Magnoliopsida</taxon>
        <taxon>Liliopsida</taxon>
        <taxon>Poales</taxon>
        <taxon>Poaceae</taxon>
        <taxon>PACMAD clade</taxon>
        <taxon>Panicoideae</taxon>
        <taxon>Panicodae</taxon>
        <taxon>Paniceae</taxon>
        <taxon>Panicinae</taxon>
        <taxon>Panicum</taxon>
        <taxon>Panicum sect. Panicum</taxon>
    </lineage>
</organism>
<name>A0A2T8I7S3_9POAL</name>
<sequence>MSSLLHIIESNPCSEIQSTALFDLLLNNNSSTRQLHQIFLTDDCHLQGS</sequence>